<accession>A0A8H6NRU5</accession>
<gene>
    <name evidence="2" type="ORF">CMUS01_03602</name>
</gene>
<protein>
    <submittedName>
        <fullName evidence="2">Uncharacterized protein</fullName>
    </submittedName>
</protein>
<proteinExistence type="predicted"/>
<evidence type="ECO:0000313" key="2">
    <source>
        <dbReference type="EMBL" id="KAF6841284.1"/>
    </source>
</evidence>
<evidence type="ECO:0000313" key="3">
    <source>
        <dbReference type="Proteomes" id="UP000639643"/>
    </source>
</evidence>
<organism evidence="2 3">
    <name type="scientific">Colletotrichum musicola</name>
    <dbReference type="NCBI Taxonomy" id="2175873"/>
    <lineage>
        <taxon>Eukaryota</taxon>
        <taxon>Fungi</taxon>
        <taxon>Dikarya</taxon>
        <taxon>Ascomycota</taxon>
        <taxon>Pezizomycotina</taxon>
        <taxon>Sordariomycetes</taxon>
        <taxon>Hypocreomycetidae</taxon>
        <taxon>Glomerellales</taxon>
        <taxon>Glomerellaceae</taxon>
        <taxon>Colletotrichum</taxon>
        <taxon>Colletotrichum orchidearum species complex</taxon>
    </lineage>
</organism>
<feature type="compositionally biased region" description="Low complexity" evidence="1">
    <location>
        <begin position="92"/>
        <end position="103"/>
    </location>
</feature>
<comment type="caution">
    <text evidence="2">The sequence shown here is derived from an EMBL/GenBank/DDBJ whole genome shotgun (WGS) entry which is preliminary data.</text>
</comment>
<keyword evidence="3" id="KW-1185">Reference proteome</keyword>
<feature type="region of interest" description="Disordered" evidence="1">
    <location>
        <begin position="73"/>
        <end position="106"/>
    </location>
</feature>
<evidence type="ECO:0000256" key="1">
    <source>
        <dbReference type="SAM" id="MobiDB-lite"/>
    </source>
</evidence>
<name>A0A8H6NRU5_9PEZI</name>
<reference evidence="2" key="1">
    <citation type="journal article" date="2020" name="Phytopathology">
        <title>Genome Sequence Resources of Colletotrichum truncatum, C. plurivorum, C. musicola, and C. sojae: Four Species Pathogenic to Soybean (Glycine max).</title>
        <authorList>
            <person name="Rogerio F."/>
            <person name="Boufleur T.R."/>
            <person name="Ciampi-Guillardi M."/>
            <person name="Sukno S.A."/>
            <person name="Thon M.R."/>
            <person name="Massola Junior N.S."/>
            <person name="Baroncelli R."/>
        </authorList>
    </citation>
    <scope>NUCLEOTIDE SEQUENCE</scope>
    <source>
        <strain evidence="2">LFN0074</strain>
    </source>
</reference>
<dbReference type="Proteomes" id="UP000639643">
    <property type="component" value="Unassembled WGS sequence"/>
</dbReference>
<dbReference type="EMBL" id="WIGM01000089">
    <property type="protein sequence ID" value="KAF6841284.1"/>
    <property type="molecule type" value="Genomic_DNA"/>
</dbReference>
<feature type="compositionally biased region" description="Polar residues" evidence="1">
    <location>
        <begin position="73"/>
        <end position="85"/>
    </location>
</feature>
<sequence length="121" mass="13308">MALAKWNSVALPPNWIGSAFPGDIIHASWHLGIAGASRLLVQNTTTQPLRLAEDQTVYRNCVNSVFTAQLTPQTSSSAHATSFRSARSCPMQTPEPQEQQQQQYRHRQPNFIATSATTACL</sequence>
<dbReference type="AlphaFoldDB" id="A0A8H6NRU5"/>